<reference evidence="2" key="1">
    <citation type="journal article" date="2023" name="IScience">
        <title>Live-bearing cockroach genome reveals convergent evolutionary mechanisms linked to viviparity in insects and beyond.</title>
        <authorList>
            <person name="Fouks B."/>
            <person name="Harrison M.C."/>
            <person name="Mikhailova A.A."/>
            <person name="Marchal E."/>
            <person name="English S."/>
            <person name="Carruthers M."/>
            <person name="Jennings E.C."/>
            <person name="Chiamaka E.L."/>
            <person name="Frigard R.A."/>
            <person name="Pippel M."/>
            <person name="Attardo G.M."/>
            <person name="Benoit J.B."/>
            <person name="Bornberg-Bauer E."/>
            <person name="Tobe S.S."/>
        </authorList>
    </citation>
    <scope>NUCLEOTIDE SEQUENCE</scope>
    <source>
        <strain evidence="2">Stay&amp;Tobe</strain>
    </source>
</reference>
<reference evidence="2" key="2">
    <citation type="submission" date="2023-05" db="EMBL/GenBank/DDBJ databases">
        <authorList>
            <person name="Fouks B."/>
        </authorList>
    </citation>
    <scope>NUCLEOTIDE SEQUENCE</scope>
    <source>
        <strain evidence="2">Stay&amp;Tobe</strain>
        <tissue evidence="2">Testes</tissue>
    </source>
</reference>
<evidence type="ECO:0000313" key="3">
    <source>
        <dbReference type="Proteomes" id="UP001233999"/>
    </source>
</evidence>
<keyword evidence="3" id="KW-1185">Reference proteome</keyword>
<accession>A0AAD8AKL8</accession>
<gene>
    <name evidence="2" type="ORF">L9F63_000937</name>
</gene>
<dbReference type="EMBL" id="JASPKZ010000042">
    <property type="protein sequence ID" value="KAJ9600894.1"/>
    <property type="molecule type" value="Genomic_DNA"/>
</dbReference>
<feature type="region of interest" description="Disordered" evidence="1">
    <location>
        <begin position="158"/>
        <end position="179"/>
    </location>
</feature>
<protein>
    <recommendedName>
        <fullName evidence="4">Retrotransposon gag domain-containing protein</fullName>
    </recommendedName>
</protein>
<feature type="compositionally biased region" description="Basic and acidic residues" evidence="1">
    <location>
        <begin position="413"/>
        <end position="438"/>
    </location>
</feature>
<feature type="region of interest" description="Disordered" evidence="1">
    <location>
        <begin position="382"/>
        <end position="475"/>
    </location>
</feature>
<feature type="compositionally biased region" description="Low complexity" evidence="1">
    <location>
        <begin position="566"/>
        <end position="581"/>
    </location>
</feature>
<name>A0AAD8AKL8_DIPPU</name>
<feature type="compositionally biased region" description="Basic and acidic residues" evidence="1">
    <location>
        <begin position="160"/>
        <end position="171"/>
    </location>
</feature>
<evidence type="ECO:0000256" key="1">
    <source>
        <dbReference type="SAM" id="MobiDB-lite"/>
    </source>
</evidence>
<evidence type="ECO:0008006" key="4">
    <source>
        <dbReference type="Google" id="ProtNLM"/>
    </source>
</evidence>
<dbReference type="AlphaFoldDB" id="A0AAD8AKL8"/>
<comment type="caution">
    <text evidence="2">The sequence shown here is derived from an EMBL/GenBank/DDBJ whole genome shotgun (WGS) entry which is preliminary data.</text>
</comment>
<dbReference type="Proteomes" id="UP001233999">
    <property type="component" value="Unassembled WGS sequence"/>
</dbReference>
<evidence type="ECO:0000313" key="2">
    <source>
        <dbReference type="EMBL" id="KAJ9600894.1"/>
    </source>
</evidence>
<feature type="region of interest" description="Disordered" evidence="1">
    <location>
        <begin position="534"/>
        <end position="581"/>
    </location>
</feature>
<proteinExistence type="predicted"/>
<feature type="compositionally biased region" description="Low complexity" evidence="1">
    <location>
        <begin position="398"/>
        <end position="412"/>
    </location>
</feature>
<organism evidence="2 3">
    <name type="scientific">Diploptera punctata</name>
    <name type="common">Pacific beetle cockroach</name>
    <dbReference type="NCBI Taxonomy" id="6984"/>
    <lineage>
        <taxon>Eukaryota</taxon>
        <taxon>Metazoa</taxon>
        <taxon>Ecdysozoa</taxon>
        <taxon>Arthropoda</taxon>
        <taxon>Hexapoda</taxon>
        <taxon>Insecta</taxon>
        <taxon>Pterygota</taxon>
        <taxon>Neoptera</taxon>
        <taxon>Polyneoptera</taxon>
        <taxon>Dictyoptera</taxon>
        <taxon>Blattodea</taxon>
        <taxon>Blaberoidea</taxon>
        <taxon>Blaberidae</taxon>
        <taxon>Diplopterinae</taxon>
        <taxon>Diploptera</taxon>
    </lineage>
</organism>
<feature type="compositionally biased region" description="Basic and acidic residues" evidence="1">
    <location>
        <begin position="461"/>
        <end position="475"/>
    </location>
</feature>
<sequence length="581" mass="66739">MLEAKINESSACVELKINKMEQKLIKDLEKTENRVISQMRTEMNNSIITLQTNLGEKQEELQGEIKRVDKNVLCRLENADKRVNDMCVSVQKLADEQETLKLQVAQKIVEQDKRSEMIETIVDSRFNELGTNIEQKVTNEISKLNDEISVLTEKINSGCQKDRTPENESHASESVSWTTANHKARAHTEVLGNPEIASSSVVHTNVSEPDSIHGSAPYYNSSFIDIPLPEYNESETNPIQFIEELENDFKMKCIPKHLYMYIVKKCLKGNSLMWFEVTLSTDAPYETFKQTFRNKFFSYEKQMDIKYEIRNGTYDKRKNLTYSEHFLALAKKAKLISPSYPEPEFVRTLINHYPQAIRHSLLIARVSTYDQMIEMLTILEAGDNRGNNQSGNREGGNSRENTSRNNSNSGPNRSDERGAAASDIRKNNDHYRGEDRRFSNMQGNNRQYRNENRDNNGYGRGYKDLRRDQRGKEPRVNMINIGRSADGPRNQLYGNIRDHRYIPAQRGYDYDRTCTRPGNEQRTNQVYVSEDLDRNPAQTLEGENQIEREGHGLNPRAGIYEPYAQNGGETSSSTNSGRPLN</sequence>